<name>A0AA87XZ24_9BURK</name>
<protein>
    <submittedName>
        <fullName evidence="2">Uncharacterized protein</fullName>
    </submittedName>
</protein>
<gene>
    <name evidence="2" type="ORF">GCM10007387_50100</name>
</gene>
<organism evidence="2 3">
    <name type="scientific">Pseudoduganella albidiflava</name>
    <dbReference type="NCBI Taxonomy" id="321983"/>
    <lineage>
        <taxon>Bacteria</taxon>
        <taxon>Pseudomonadati</taxon>
        <taxon>Pseudomonadota</taxon>
        <taxon>Betaproteobacteria</taxon>
        <taxon>Burkholderiales</taxon>
        <taxon>Oxalobacteraceae</taxon>
        <taxon>Telluria group</taxon>
        <taxon>Pseudoduganella</taxon>
    </lineage>
</organism>
<sequence>MTYEEYLDEVTTLIFEKYDIPENDAVKIVMAAQDKEFFVPHDKSAKLRNIDQAHKDAKTLFEAAGVKSTAKSAAKPAVRTSASTAAKPAANVAAKPASKSASRPAARPATGGTPKPAVKTPK</sequence>
<evidence type="ECO:0000313" key="2">
    <source>
        <dbReference type="EMBL" id="GGY61532.1"/>
    </source>
</evidence>
<proteinExistence type="predicted"/>
<reference evidence="2" key="2">
    <citation type="submission" date="2022-12" db="EMBL/GenBank/DDBJ databases">
        <authorList>
            <person name="Sun Q."/>
            <person name="Kim S."/>
        </authorList>
    </citation>
    <scope>NUCLEOTIDE SEQUENCE</scope>
    <source>
        <strain evidence="2">KCTC 12343</strain>
    </source>
</reference>
<evidence type="ECO:0000313" key="3">
    <source>
        <dbReference type="Proteomes" id="UP000628442"/>
    </source>
</evidence>
<dbReference type="EMBL" id="BMWV01000015">
    <property type="protein sequence ID" value="GGY61532.1"/>
    <property type="molecule type" value="Genomic_DNA"/>
</dbReference>
<dbReference type="RefSeq" id="WP_307722079.1">
    <property type="nucleotide sequence ID" value="NZ_BMWV01000015.1"/>
</dbReference>
<feature type="region of interest" description="Disordered" evidence="1">
    <location>
        <begin position="72"/>
        <end position="122"/>
    </location>
</feature>
<feature type="compositionally biased region" description="Low complexity" evidence="1">
    <location>
        <begin position="79"/>
        <end position="110"/>
    </location>
</feature>
<comment type="caution">
    <text evidence="2">The sequence shown here is derived from an EMBL/GenBank/DDBJ whole genome shotgun (WGS) entry which is preliminary data.</text>
</comment>
<reference evidence="2" key="1">
    <citation type="journal article" date="2014" name="Int. J. Syst. Evol. Microbiol.">
        <title>Complete genome sequence of Corynebacterium casei LMG S-19264T (=DSM 44701T), isolated from a smear-ripened cheese.</title>
        <authorList>
            <consortium name="US DOE Joint Genome Institute (JGI-PGF)"/>
            <person name="Walter F."/>
            <person name="Albersmeier A."/>
            <person name="Kalinowski J."/>
            <person name="Ruckert C."/>
        </authorList>
    </citation>
    <scope>NUCLEOTIDE SEQUENCE</scope>
    <source>
        <strain evidence="2">KCTC 12343</strain>
    </source>
</reference>
<evidence type="ECO:0000256" key="1">
    <source>
        <dbReference type="SAM" id="MobiDB-lite"/>
    </source>
</evidence>
<dbReference type="AlphaFoldDB" id="A0AA87XZ24"/>
<dbReference type="Proteomes" id="UP000628442">
    <property type="component" value="Unassembled WGS sequence"/>
</dbReference>
<accession>A0AA87XZ24</accession>